<keyword evidence="4" id="KW-0547">Nucleotide-binding</keyword>
<dbReference type="PANTHER" id="PTHR43776:SF8">
    <property type="entry name" value="ABC TRANSPORTER, ATP-BINDING PROTEIN"/>
    <property type="match status" value="1"/>
</dbReference>
<dbReference type="GO" id="GO:0005886">
    <property type="term" value="C:plasma membrane"/>
    <property type="evidence" value="ECO:0007669"/>
    <property type="project" value="UniProtKB-SubCell"/>
</dbReference>
<dbReference type="SMART" id="SM00382">
    <property type="entry name" value="AAA"/>
    <property type="match status" value="1"/>
</dbReference>
<comment type="similarity">
    <text evidence="2">Belongs to the ABC transporter superfamily.</text>
</comment>
<evidence type="ECO:0000259" key="6">
    <source>
        <dbReference type="PROSITE" id="PS50893"/>
    </source>
</evidence>
<dbReference type="AlphaFoldDB" id="A0A7W7ENF9"/>
<evidence type="ECO:0000256" key="2">
    <source>
        <dbReference type="ARBA" id="ARBA00005417"/>
    </source>
</evidence>
<keyword evidence="3" id="KW-0813">Transport</keyword>
<dbReference type="CDD" id="cd03257">
    <property type="entry name" value="ABC_NikE_OppD_transporters"/>
    <property type="match status" value="1"/>
</dbReference>
<dbReference type="RefSeq" id="WP_154668601.1">
    <property type="nucleotide sequence ID" value="NZ_JACIIG010000029.1"/>
</dbReference>
<dbReference type="InterPro" id="IPR027417">
    <property type="entry name" value="P-loop_NTPase"/>
</dbReference>
<evidence type="ECO:0000256" key="3">
    <source>
        <dbReference type="ARBA" id="ARBA00022448"/>
    </source>
</evidence>
<keyword evidence="8" id="KW-1185">Reference proteome</keyword>
<dbReference type="GO" id="GO:0016887">
    <property type="term" value="F:ATP hydrolysis activity"/>
    <property type="evidence" value="ECO:0007669"/>
    <property type="project" value="InterPro"/>
</dbReference>
<dbReference type="GO" id="GO:0015833">
    <property type="term" value="P:peptide transport"/>
    <property type="evidence" value="ECO:0007669"/>
    <property type="project" value="InterPro"/>
</dbReference>
<dbReference type="GO" id="GO:0055085">
    <property type="term" value="P:transmembrane transport"/>
    <property type="evidence" value="ECO:0007669"/>
    <property type="project" value="UniProtKB-ARBA"/>
</dbReference>
<dbReference type="InterPro" id="IPR017871">
    <property type="entry name" value="ABC_transporter-like_CS"/>
</dbReference>
<dbReference type="Proteomes" id="UP000543836">
    <property type="component" value="Unassembled WGS sequence"/>
</dbReference>
<dbReference type="InterPro" id="IPR003439">
    <property type="entry name" value="ABC_transporter-like_ATP-bd"/>
</dbReference>
<reference evidence="7 8" key="1">
    <citation type="submission" date="2020-08" db="EMBL/GenBank/DDBJ databases">
        <title>Genomic Encyclopedia of Type Strains, Phase IV (KMG-V): Genome sequencing to study the core and pangenomes of soil and plant-associated prokaryotes.</title>
        <authorList>
            <person name="Whitman W."/>
        </authorList>
    </citation>
    <scope>NUCLEOTIDE SEQUENCE [LARGE SCALE GENOMIC DNA]</scope>
    <source>
        <strain evidence="7 8">SEMIA 492</strain>
    </source>
</reference>
<evidence type="ECO:0000256" key="5">
    <source>
        <dbReference type="ARBA" id="ARBA00022840"/>
    </source>
</evidence>
<dbReference type="PROSITE" id="PS00211">
    <property type="entry name" value="ABC_TRANSPORTER_1"/>
    <property type="match status" value="1"/>
</dbReference>
<dbReference type="GO" id="GO:0005524">
    <property type="term" value="F:ATP binding"/>
    <property type="evidence" value="ECO:0007669"/>
    <property type="project" value="UniProtKB-KW"/>
</dbReference>
<evidence type="ECO:0000256" key="1">
    <source>
        <dbReference type="ARBA" id="ARBA00004417"/>
    </source>
</evidence>
<dbReference type="PROSITE" id="PS50893">
    <property type="entry name" value="ABC_TRANSPORTER_2"/>
    <property type="match status" value="1"/>
</dbReference>
<dbReference type="InterPro" id="IPR003593">
    <property type="entry name" value="AAA+_ATPase"/>
</dbReference>
<comment type="caution">
    <text evidence="7">The sequence shown here is derived from an EMBL/GenBank/DDBJ whole genome shotgun (WGS) entry which is preliminary data.</text>
</comment>
<dbReference type="InterPro" id="IPR050319">
    <property type="entry name" value="ABC_transp_ATP-bind"/>
</dbReference>
<dbReference type="InterPro" id="IPR013563">
    <property type="entry name" value="Oligopep_ABC_C"/>
</dbReference>
<evidence type="ECO:0000256" key="4">
    <source>
        <dbReference type="ARBA" id="ARBA00022741"/>
    </source>
</evidence>
<feature type="domain" description="ABC transporter" evidence="6">
    <location>
        <begin position="10"/>
        <end position="260"/>
    </location>
</feature>
<dbReference type="EMBL" id="JACIIG010000029">
    <property type="protein sequence ID" value="MBB4571589.1"/>
    <property type="molecule type" value="Genomic_DNA"/>
</dbReference>
<dbReference type="SUPFAM" id="SSF52540">
    <property type="entry name" value="P-loop containing nucleoside triphosphate hydrolases"/>
    <property type="match status" value="1"/>
</dbReference>
<proteinExistence type="inferred from homology"/>
<dbReference type="PANTHER" id="PTHR43776">
    <property type="entry name" value="TRANSPORT ATP-BINDING PROTEIN"/>
    <property type="match status" value="1"/>
</dbReference>
<sequence>MMGENFPPLLELQNVSKIFTLKPFFGPEKRVEALRNVSLTLQAGRALAIVGESGSGKSTVGRAVARLFRPTSGRILFAGRDIAGLTTHADQMSYLRMVQMVFQDPFAALNPAHKIRHHLVRPLILHRGLKGDALEEATRQTLVDVELDPDVTLDKYPHELSGGQRQRVNLARALAVDSRLIVADEPTSMLDVSIRRSVLDLMRRLKLERGISFLYITHDIATAHYIAEETAVMFAGQIVEYGPSASVIRNPQHPYTQLLLSAVPDPAVRITGGRGEQGQPFSMHAETVRNSSRRPVGQPAEVASGHFVYHHLDMSPPMGDIAQHA</sequence>
<dbReference type="Pfam" id="PF00005">
    <property type="entry name" value="ABC_tran"/>
    <property type="match status" value="1"/>
</dbReference>
<comment type="subcellular location">
    <subcellularLocation>
        <location evidence="1">Cell inner membrane</location>
        <topology evidence="1">Peripheral membrane protein</topology>
    </subcellularLocation>
</comment>
<accession>A0A7W7ENF9</accession>
<evidence type="ECO:0000313" key="8">
    <source>
        <dbReference type="Proteomes" id="UP000543836"/>
    </source>
</evidence>
<keyword evidence="5 7" id="KW-0067">ATP-binding</keyword>
<name>A0A7W7ENF9_9HYPH</name>
<organism evidence="7 8">
    <name type="scientific">Rhizobium leucaenae</name>
    <dbReference type="NCBI Taxonomy" id="29450"/>
    <lineage>
        <taxon>Bacteria</taxon>
        <taxon>Pseudomonadati</taxon>
        <taxon>Pseudomonadota</taxon>
        <taxon>Alphaproteobacteria</taxon>
        <taxon>Hyphomicrobiales</taxon>
        <taxon>Rhizobiaceae</taxon>
        <taxon>Rhizobium/Agrobacterium group</taxon>
        <taxon>Rhizobium</taxon>
    </lineage>
</organism>
<dbReference type="Gene3D" id="3.40.50.300">
    <property type="entry name" value="P-loop containing nucleotide triphosphate hydrolases"/>
    <property type="match status" value="1"/>
</dbReference>
<dbReference type="Pfam" id="PF08352">
    <property type="entry name" value="oligo_HPY"/>
    <property type="match status" value="1"/>
</dbReference>
<protein>
    <submittedName>
        <fullName evidence="7">Peptide/nickel transport system ATP-binding protein</fullName>
    </submittedName>
</protein>
<gene>
    <name evidence="7" type="ORF">GGE60_005753</name>
</gene>
<evidence type="ECO:0000313" key="7">
    <source>
        <dbReference type="EMBL" id="MBB4571589.1"/>
    </source>
</evidence>
<dbReference type="OrthoDB" id="9784450at2"/>